<dbReference type="InterPro" id="IPR025259">
    <property type="entry name" value="CCDC34/181"/>
</dbReference>
<dbReference type="Proteomes" id="UP000275846">
    <property type="component" value="Unassembled WGS sequence"/>
</dbReference>
<evidence type="ECO:0000313" key="4">
    <source>
        <dbReference type="EMBL" id="VDM02316.1"/>
    </source>
</evidence>
<dbReference type="Pfam" id="PF13904">
    <property type="entry name" value="CCDC34"/>
    <property type="match status" value="1"/>
</dbReference>
<protein>
    <submittedName>
        <fullName evidence="6">CCDC34 domain-containing protein</fullName>
    </submittedName>
</protein>
<name>A0A183THI2_SCHSO</name>
<evidence type="ECO:0000259" key="3">
    <source>
        <dbReference type="Pfam" id="PF13904"/>
    </source>
</evidence>
<evidence type="ECO:0000313" key="5">
    <source>
        <dbReference type="Proteomes" id="UP000275846"/>
    </source>
</evidence>
<evidence type="ECO:0000313" key="6">
    <source>
        <dbReference type="WBParaSite" id="SSLN_0001653301-mRNA-1"/>
    </source>
</evidence>
<feature type="domain" description="Coiled-coil" evidence="3">
    <location>
        <begin position="133"/>
        <end position="312"/>
    </location>
</feature>
<dbReference type="PANTHER" id="PTHR23247:SF2">
    <property type="entry name" value="COILED-COIL DOMAIN-CONTAINING PROTEIN 34"/>
    <property type="match status" value="1"/>
</dbReference>
<feature type="compositionally biased region" description="Polar residues" evidence="2">
    <location>
        <begin position="37"/>
        <end position="66"/>
    </location>
</feature>
<reference evidence="4 5" key="2">
    <citation type="submission" date="2018-11" db="EMBL/GenBank/DDBJ databases">
        <authorList>
            <consortium name="Pathogen Informatics"/>
        </authorList>
    </citation>
    <scope>NUCLEOTIDE SEQUENCE [LARGE SCALE GENOMIC DNA]</scope>
    <source>
        <strain evidence="4 5">NST_G2</strain>
    </source>
</reference>
<reference evidence="6" key="1">
    <citation type="submission" date="2016-06" db="UniProtKB">
        <authorList>
            <consortium name="WormBaseParasite"/>
        </authorList>
    </citation>
    <scope>IDENTIFICATION</scope>
</reference>
<feature type="region of interest" description="Disordered" evidence="2">
    <location>
        <begin position="22"/>
        <end position="69"/>
    </location>
</feature>
<keyword evidence="5" id="KW-1185">Reference proteome</keyword>
<accession>A0A183THI2</accession>
<dbReference type="PANTHER" id="PTHR23247">
    <property type="entry name" value="NY-REN-41 ANTIGEN L15 -RELATED"/>
    <property type="match status" value="1"/>
</dbReference>
<proteinExistence type="predicted"/>
<dbReference type="WBParaSite" id="SSLN_0001653301-mRNA-1">
    <property type="protein sequence ID" value="SSLN_0001653301-mRNA-1"/>
    <property type="gene ID" value="SSLN_0001653301"/>
</dbReference>
<dbReference type="STRING" id="70667.A0A183THI2"/>
<dbReference type="OrthoDB" id="6262303at2759"/>
<keyword evidence="1" id="KW-0175">Coiled coil</keyword>
<feature type="coiled-coil region" evidence="1">
    <location>
        <begin position="157"/>
        <end position="253"/>
    </location>
</feature>
<evidence type="ECO:0000256" key="1">
    <source>
        <dbReference type="SAM" id="Coils"/>
    </source>
</evidence>
<sequence>MWLLAGLESEFQGRAERTEKNFFGASESAGKRKRILSSKTQQPATAQTASRTSWRTLASGVSSTGKASGDQCFLPSASPREVNGPNVQVGVQKCTESHFATTGIDSEFSSTCASTSEDRREEEACSSCTMDQLSPWERWLLEKEAKRIKEHKASLQQKALQRAKDREEEKAQAARKELHKKLYREWIKKKRAELLDGRRAKEQEAQEALQTELRRKEDIKARAEAKYRAWLEAKRHEDKLLRLKIETVHLEKDMLRQEKQKTAEKAFNEWLSHAAHRKRRPLYSLGYADGTMIRYFDRTANPEPSFCNKNTWIE</sequence>
<dbReference type="AlphaFoldDB" id="A0A183THI2"/>
<dbReference type="EMBL" id="UYSU01040456">
    <property type="protein sequence ID" value="VDM02316.1"/>
    <property type="molecule type" value="Genomic_DNA"/>
</dbReference>
<gene>
    <name evidence="4" type="ORF">SSLN_LOCUS15930</name>
</gene>
<organism evidence="6">
    <name type="scientific">Schistocephalus solidus</name>
    <name type="common">Tapeworm</name>
    <dbReference type="NCBI Taxonomy" id="70667"/>
    <lineage>
        <taxon>Eukaryota</taxon>
        <taxon>Metazoa</taxon>
        <taxon>Spiralia</taxon>
        <taxon>Lophotrochozoa</taxon>
        <taxon>Platyhelminthes</taxon>
        <taxon>Cestoda</taxon>
        <taxon>Eucestoda</taxon>
        <taxon>Diphyllobothriidea</taxon>
        <taxon>Diphyllobothriidae</taxon>
        <taxon>Schistocephalus</taxon>
    </lineage>
</organism>
<evidence type="ECO:0000256" key="2">
    <source>
        <dbReference type="SAM" id="MobiDB-lite"/>
    </source>
</evidence>
<dbReference type="InterPro" id="IPR045323">
    <property type="entry name" value="CCDC34"/>
</dbReference>